<comment type="caution">
    <text evidence="2">The sequence shown here is derived from an EMBL/GenBank/DDBJ whole genome shotgun (WGS) entry which is preliminary data.</text>
</comment>
<gene>
    <name evidence="2" type="ORF">PACLA_8A034985</name>
</gene>
<dbReference type="InterPro" id="IPR005173">
    <property type="entry name" value="DMA"/>
</dbReference>
<comment type="similarity">
    <text evidence="1">Belongs to the DMRT family.</text>
</comment>
<name>A0A7D9HU96_PARCT</name>
<sequence length="249" mass="28322">MCTRVFSNGYRPSSLKVEKQQENKATLNENMAGVREYICLHFGSEEARTTMAELEKWSQDKDPQPCYINILRRLFPDIKPKVLQLLLAACDSDLIKTVETILPCCKKMKTNGQITYMKATSPPTKLMMLSRAHKFPTRLMDKRDMLRYTPYPMDRTFGRFPSIFVPPYAHAPVPTNDNCGLCIPSFVPPYYISKGSPDDVLSRSRTGFPYYTTPKYNFAECKTVTSQPKVELDDTRTSVAATLISLSNS</sequence>
<accession>A0A7D9HU96</accession>
<dbReference type="Proteomes" id="UP001152795">
    <property type="component" value="Unassembled WGS sequence"/>
</dbReference>
<dbReference type="OrthoDB" id="5967420at2759"/>
<evidence type="ECO:0000313" key="3">
    <source>
        <dbReference type="Proteomes" id="UP001152795"/>
    </source>
</evidence>
<dbReference type="Pfam" id="PF03474">
    <property type="entry name" value="DMA"/>
    <property type="match status" value="1"/>
</dbReference>
<dbReference type="AlphaFoldDB" id="A0A7D9HU96"/>
<protein>
    <submittedName>
        <fullName evidence="2">Uncharacterized protein</fullName>
    </submittedName>
</protein>
<evidence type="ECO:0000313" key="2">
    <source>
        <dbReference type="EMBL" id="CAB3990638.1"/>
    </source>
</evidence>
<evidence type="ECO:0000256" key="1">
    <source>
        <dbReference type="ARBA" id="ARBA00006834"/>
    </source>
</evidence>
<organism evidence="2 3">
    <name type="scientific">Paramuricea clavata</name>
    <name type="common">Red gorgonian</name>
    <name type="synonym">Violescent sea-whip</name>
    <dbReference type="NCBI Taxonomy" id="317549"/>
    <lineage>
        <taxon>Eukaryota</taxon>
        <taxon>Metazoa</taxon>
        <taxon>Cnidaria</taxon>
        <taxon>Anthozoa</taxon>
        <taxon>Octocorallia</taxon>
        <taxon>Malacalcyonacea</taxon>
        <taxon>Plexauridae</taxon>
        <taxon>Paramuricea</taxon>
    </lineage>
</organism>
<dbReference type="EMBL" id="CACRXK020001696">
    <property type="protein sequence ID" value="CAB3990638.1"/>
    <property type="molecule type" value="Genomic_DNA"/>
</dbReference>
<proteinExistence type="inferred from homology"/>
<keyword evidence="3" id="KW-1185">Reference proteome</keyword>
<reference evidence="2" key="1">
    <citation type="submission" date="2020-04" db="EMBL/GenBank/DDBJ databases">
        <authorList>
            <person name="Alioto T."/>
            <person name="Alioto T."/>
            <person name="Gomez Garrido J."/>
        </authorList>
    </citation>
    <scope>NUCLEOTIDE SEQUENCE</scope>
    <source>
        <strain evidence="2">A484AB</strain>
    </source>
</reference>